<dbReference type="Proteomes" id="UP000501602">
    <property type="component" value="Chromosome"/>
</dbReference>
<keyword evidence="3" id="KW-1185">Reference proteome</keyword>
<dbReference type="InterPro" id="IPR005625">
    <property type="entry name" value="PepSY-ass_TM"/>
</dbReference>
<keyword evidence="1" id="KW-1133">Transmembrane helix</keyword>
<evidence type="ECO:0000256" key="1">
    <source>
        <dbReference type="SAM" id="Phobius"/>
    </source>
</evidence>
<evidence type="ECO:0000313" key="2">
    <source>
        <dbReference type="EMBL" id="QIZ77280.1"/>
    </source>
</evidence>
<dbReference type="Pfam" id="PF03929">
    <property type="entry name" value="PepSY_TM"/>
    <property type="match status" value="1"/>
</dbReference>
<protein>
    <submittedName>
        <fullName evidence="2">Peptidase</fullName>
    </submittedName>
</protein>
<reference evidence="2 3" key="1">
    <citation type="submission" date="2020-04" db="EMBL/GenBank/DDBJ databases">
        <title>Ferrimonas sp. S7 isolated from sea water.</title>
        <authorList>
            <person name="Bae S.S."/>
            <person name="Baek K."/>
        </authorList>
    </citation>
    <scope>NUCLEOTIDE SEQUENCE [LARGE SCALE GENOMIC DNA]</scope>
    <source>
        <strain evidence="2 3">S7</strain>
    </source>
</reference>
<sequence>MPLLNTRGLRWWHRFAGTLVAIQLLLWLLTGIYFNLTPHDQLKGMAYHCGHEMPSQKLPLSTFALVEPSQLLASYPNTERVSLTLLAGKPHYLLTHQQRRYLHQCQQQTLLDAQTGAVAHIDKLLAMTLASDTYMGPGTAFAATQVAGQASEWPKQCNLLWRVDFDDALQTRVYLDASSGQLVGHKNSDTDIADWMFRLHFMDYFNQGSFNNPFTWLFSLMSLLLVGSGLLSISDNCQRQRYRR</sequence>
<keyword evidence="1" id="KW-0472">Membrane</keyword>
<evidence type="ECO:0000313" key="3">
    <source>
        <dbReference type="Proteomes" id="UP000501602"/>
    </source>
</evidence>
<keyword evidence="1" id="KW-0812">Transmembrane</keyword>
<proteinExistence type="predicted"/>
<gene>
    <name evidence="2" type="ORF">HER31_10545</name>
</gene>
<dbReference type="EMBL" id="CP051180">
    <property type="protein sequence ID" value="QIZ77280.1"/>
    <property type="molecule type" value="Genomic_DNA"/>
</dbReference>
<name>A0A6H1UFA4_9GAMM</name>
<feature type="transmembrane region" description="Helical" evidence="1">
    <location>
        <begin position="12"/>
        <end position="34"/>
    </location>
</feature>
<organism evidence="2 3">
    <name type="scientific">Ferrimonas lipolytica</name>
    <dbReference type="NCBI Taxonomy" id="2724191"/>
    <lineage>
        <taxon>Bacteria</taxon>
        <taxon>Pseudomonadati</taxon>
        <taxon>Pseudomonadota</taxon>
        <taxon>Gammaproteobacteria</taxon>
        <taxon>Alteromonadales</taxon>
        <taxon>Ferrimonadaceae</taxon>
        <taxon>Ferrimonas</taxon>
    </lineage>
</organism>
<dbReference type="PANTHER" id="PTHR34219:SF3">
    <property type="entry name" value="BLL7967 PROTEIN"/>
    <property type="match status" value="1"/>
</dbReference>
<dbReference type="KEGG" id="fes:HER31_10545"/>
<feature type="transmembrane region" description="Helical" evidence="1">
    <location>
        <begin position="214"/>
        <end position="234"/>
    </location>
</feature>
<dbReference type="RefSeq" id="WP_168660541.1">
    <property type="nucleotide sequence ID" value="NZ_CP051180.1"/>
</dbReference>
<dbReference type="AlphaFoldDB" id="A0A6H1UFA4"/>
<dbReference type="PANTHER" id="PTHR34219">
    <property type="entry name" value="IRON-REGULATED INNER MEMBRANE PROTEIN-RELATED"/>
    <property type="match status" value="1"/>
</dbReference>
<accession>A0A6H1UFA4</accession>